<keyword evidence="1" id="KW-0812">Transmembrane</keyword>
<dbReference type="Proteomes" id="UP000184041">
    <property type="component" value="Unassembled WGS sequence"/>
</dbReference>
<feature type="transmembrane region" description="Helical" evidence="1">
    <location>
        <begin position="6"/>
        <end position="23"/>
    </location>
</feature>
<sequence length="57" mass="6823">MYEYDMIFAHVMLLSLFNVWFSLHLRKEQISWWIIRGELFRRVHTGKRLASVAGVIG</sequence>
<dbReference type="EMBL" id="FQUS01000015">
    <property type="protein sequence ID" value="SHF92430.1"/>
    <property type="molecule type" value="Genomic_DNA"/>
</dbReference>
<proteinExistence type="predicted"/>
<keyword evidence="1" id="KW-1133">Transmembrane helix</keyword>
<evidence type="ECO:0000256" key="1">
    <source>
        <dbReference type="SAM" id="Phobius"/>
    </source>
</evidence>
<accession>A0A1M5FLN0</accession>
<dbReference type="AlphaFoldDB" id="A0A1M5FLN0"/>
<keyword evidence="1" id="KW-0472">Membrane</keyword>
<organism evidence="2 3">
    <name type="scientific">Fodinibius roseus</name>
    <dbReference type="NCBI Taxonomy" id="1194090"/>
    <lineage>
        <taxon>Bacteria</taxon>
        <taxon>Pseudomonadati</taxon>
        <taxon>Balneolota</taxon>
        <taxon>Balneolia</taxon>
        <taxon>Balneolales</taxon>
        <taxon>Balneolaceae</taxon>
        <taxon>Fodinibius</taxon>
    </lineage>
</organism>
<gene>
    <name evidence="2" type="ORF">SAMN05443144_11570</name>
</gene>
<evidence type="ECO:0000313" key="3">
    <source>
        <dbReference type="Proteomes" id="UP000184041"/>
    </source>
</evidence>
<name>A0A1M5FLN0_9BACT</name>
<reference evidence="2 3" key="1">
    <citation type="submission" date="2016-11" db="EMBL/GenBank/DDBJ databases">
        <authorList>
            <person name="Jaros S."/>
            <person name="Januszkiewicz K."/>
            <person name="Wedrychowicz H."/>
        </authorList>
    </citation>
    <scope>NUCLEOTIDE SEQUENCE [LARGE SCALE GENOMIC DNA]</scope>
    <source>
        <strain evidence="2 3">DSM 21986</strain>
    </source>
</reference>
<protein>
    <submittedName>
        <fullName evidence="2">Uncharacterized protein</fullName>
    </submittedName>
</protein>
<evidence type="ECO:0000313" key="2">
    <source>
        <dbReference type="EMBL" id="SHF92430.1"/>
    </source>
</evidence>
<keyword evidence="3" id="KW-1185">Reference proteome</keyword>